<dbReference type="GO" id="GO:0140359">
    <property type="term" value="F:ABC-type transporter activity"/>
    <property type="evidence" value="ECO:0007669"/>
    <property type="project" value="InterPro"/>
</dbReference>
<evidence type="ECO:0000256" key="2">
    <source>
        <dbReference type="ARBA" id="ARBA00022475"/>
    </source>
</evidence>
<dbReference type="InterPro" id="IPR051449">
    <property type="entry name" value="ABC-2_transporter_component"/>
</dbReference>
<evidence type="ECO:0000313" key="9">
    <source>
        <dbReference type="Proteomes" id="UP000294802"/>
    </source>
</evidence>
<reference evidence="8 9" key="1">
    <citation type="submission" date="2019-01" db="EMBL/GenBank/DDBJ databases">
        <title>Draft genome sequences of the type strains of six Macrococcus species.</title>
        <authorList>
            <person name="Mazhar S."/>
            <person name="Altermann E."/>
            <person name="Hill C."/>
            <person name="Mcauliffe O."/>
        </authorList>
    </citation>
    <scope>NUCLEOTIDE SEQUENCE [LARGE SCALE GENOMIC DNA]</scope>
    <source>
        <strain evidence="8 9">CCM4815</strain>
    </source>
</reference>
<dbReference type="RefSeq" id="WP_133444001.1">
    <property type="nucleotide sequence ID" value="NZ_SCWB01000011.1"/>
</dbReference>
<dbReference type="InterPro" id="IPR013525">
    <property type="entry name" value="ABC2_TM"/>
</dbReference>
<feature type="transmembrane region" description="Helical" evidence="6">
    <location>
        <begin position="20"/>
        <end position="38"/>
    </location>
</feature>
<evidence type="ECO:0000256" key="1">
    <source>
        <dbReference type="ARBA" id="ARBA00004651"/>
    </source>
</evidence>
<keyword evidence="5 6" id="KW-0472">Membrane</keyword>
<evidence type="ECO:0000256" key="6">
    <source>
        <dbReference type="SAM" id="Phobius"/>
    </source>
</evidence>
<feature type="transmembrane region" description="Helical" evidence="6">
    <location>
        <begin position="341"/>
        <end position="359"/>
    </location>
</feature>
<keyword evidence="3 6" id="KW-0812">Transmembrane</keyword>
<evidence type="ECO:0000256" key="4">
    <source>
        <dbReference type="ARBA" id="ARBA00022989"/>
    </source>
</evidence>
<feature type="transmembrane region" description="Helical" evidence="6">
    <location>
        <begin position="232"/>
        <end position="257"/>
    </location>
</feature>
<keyword evidence="2" id="KW-1003">Cell membrane</keyword>
<dbReference type="GO" id="GO:0005886">
    <property type="term" value="C:plasma membrane"/>
    <property type="evidence" value="ECO:0007669"/>
    <property type="project" value="UniProtKB-SubCell"/>
</dbReference>
<comment type="subcellular location">
    <subcellularLocation>
        <location evidence="1">Cell membrane</location>
        <topology evidence="1">Multi-pass membrane protein</topology>
    </subcellularLocation>
</comment>
<comment type="caution">
    <text evidence="8">The sequence shown here is derived from an EMBL/GenBank/DDBJ whole genome shotgun (WGS) entry which is preliminary data.</text>
</comment>
<evidence type="ECO:0000256" key="5">
    <source>
        <dbReference type="ARBA" id="ARBA00023136"/>
    </source>
</evidence>
<keyword evidence="4 6" id="KW-1133">Transmembrane helix</keyword>
<evidence type="ECO:0000259" key="7">
    <source>
        <dbReference type="Pfam" id="PF12698"/>
    </source>
</evidence>
<dbReference type="AlphaFoldDB" id="A0A4R6BU81"/>
<feature type="transmembrane region" description="Helical" evidence="6">
    <location>
        <begin position="277"/>
        <end position="303"/>
    </location>
</feature>
<evidence type="ECO:0000313" key="8">
    <source>
        <dbReference type="EMBL" id="TDM10419.1"/>
    </source>
</evidence>
<name>A0A4R6BU81_9STAP</name>
<dbReference type="Pfam" id="PF12698">
    <property type="entry name" value="ABC2_membrane_3"/>
    <property type="match status" value="1"/>
</dbReference>
<feature type="domain" description="ABC-2 type transporter transmembrane" evidence="7">
    <location>
        <begin position="19"/>
        <end position="386"/>
    </location>
</feature>
<organism evidence="8 9">
    <name type="scientific">Macrococcus lamae</name>
    <dbReference type="NCBI Taxonomy" id="198484"/>
    <lineage>
        <taxon>Bacteria</taxon>
        <taxon>Bacillati</taxon>
        <taxon>Bacillota</taxon>
        <taxon>Bacilli</taxon>
        <taxon>Bacillales</taxon>
        <taxon>Staphylococcaceae</taxon>
        <taxon>Macrococcus</taxon>
    </lineage>
</organism>
<feature type="transmembrane region" description="Helical" evidence="6">
    <location>
        <begin position="365"/>
        <end position="386"/>
    </location>
</feature>
<dbReference type="PANTHER" id="PTHR30294">
    <property type="entry name" value="MEMBRANE COMPONENT OF ABC TRANSPORTER YHHJ-RELATED"/>
    <property type="match status" value="1"/>
</dbReference>
<keyword evidence="9" id="KW-1185">Reference proteome</keyword>
<dbReference type="PANTHER" id="PTHR30294:SF29">
    <property type="entry name" value="MULTIDRUG ABC TRANSPORTER PERMEASE YBHS-RELATED"/>
    <property type="match status" value="1"/>
</dbReference>
<dbReference type="EMBL" id="SCWB01000011">
    <property type="protein sequence ID" value="TDM10419.1"/>
    <property type="molecule type" value="Genomic_DNA"/>
</dbReference>
<protein>
    <submittedName>
        <fullName evidence="8">ABC transporter permease</fullName>
    </submittedName>
</protein>
<feature type="transmembrane region" description="Helical" evidence="6">
    <location>
        <begin position="309"/>
        <end position="329"/>
    </location>
</feature>
<dbReference type="OrthoDB" id="9768837at2"/>
<evidence type="ECO:0000256" key="3">
    <source>
        <dbReference type="ARBA" id="ARBA00022692"/>
    </source>
</evidence>
<sequence length="411" mass="45410">MNKFLPTFWLTYWKKVSSRSFLFITILLMCVLLALSNIDKIIDFFDHSENEITVISSDNTQLQETFLKAYQQTDKNLNLKKSSYTAGKKGVEDDKYQRLIHLTEAGDMLKADVLTKKAAGENDLSSIQSTLSALQSSRAAQSLDLSPADVSKLNAQADVENKVLSEHNNTSLSDDAKALNTAVVYIGVFLVFFITINYGSQAATDIAMEKSSRVIEMIVTSVSPVNHILAKIAAIIAVALTQIVILALTILACLYLFDLKGVLTDMGLKFTGETTRVIIYAVIFMLLGLLINISLSAIVGALTNRVEDIGQAMMPITFLNIAAFYITIFSMTNPDTMLVKITSYIPFFTPMVMLLRTLSTETNDVQIIIGIIICIITVILLLMLAARVYKGSVFSYGKGLIKNFRQALQMK</sequence>
<gene>
    <name evidence="8" type="ORF">ERX29_07050</name>
</gene>
<accession>A0A4R6BU81</accession>
<proteinExistence type="predicted"/>
<feature type="transmembrane region" description="Helical" evidence="6">
    <location>
        <begin position="178"/>
        <end position="198"/>
    </location>
</feature>
<dbReference type="Proteomes" id="UP000294802">
    <property type="component" value="Unassembled WGS sequence"/>
</dbReference>